<keyword evidence="1" id="KW-0808">Transferase</keyword>
<reference evidence="1 2" key="1">
    <citation type="submission" date="2020-08" db="EMBL/GenBank/DDBJ databases">
        <title>Genomic Encyclopedia of Type Strains, Phase III (KMG-III): the genomes of soil and plant-associated and newly described type strains.</title>
        <authorList>
            <person name="Whitman W."/>
        </authorList>
    </citation>
    <scope>NUCLEOTIDE SEQUENCE [LARGE SCALE GENOMIC DNA]</scope>
    <source>
        <strain evidence="1 2">CECT 8960</strain>
    </source>
</reference>
<dbReference type="PANTHER" id="PTHR34822:SF1">
    <property type="entry name" value="GRPB FAMILY PROTEIN"/>
    <property type="match status" value="1"/>
</dbReference>
<dbReference type="Proteomes" id="UP000520767">
    <property type="component" value="Unassembled WGS sequence"/>
</dbReference>
<dbReference type="EMBL" id="JACHJQ010000005">
    <property type="protein sequence ID" value="MBB4908993.1"/>
    <property type="molecule type" value="Genomic_DNA"/>
</dbReference>
<evidence type="ECO:0000313" key="1">
    <source>
        <dbReference type="EMBL" id="MBB4908993.1"/>
    </source>
</evidence>
<comment type="caution">
    <text evidence="1">The sequence shown here is derived from an EMBL/GenBank/DDBJ whole genome shotgun (WGS) entry which is preliminary data.</text>
</comment>
<dbReference type="GO" id="GO:0016740">
    <property type="term" value="F:transferase activity"/>
    <property type="evidence" value="ECO:0007669"/>
    <property type="project" value="UniProtKB-KW"/>
</dbReference>
<dbReference type="SUPFAM" id="SSF81301">
    <property type="entry name" value="Nucleotidyltransferase"/>
    <property type="match status" value="1"/>
</dbReference>
<gene>
    <name evidence="1" type="ORF">FHR82_005246</name>
</gene>
<dbReference type="AlphaFoldDB" id="A0A7W7Q8W5"/>
<dbReference type="Pfam" id="PF04229">
    <property type="entry name" value="GrpB"/>
    <property type="match status" value="1"/>
</dbReference>
<organism evidence="1 2">
    <name type="scientific">Actinophytocola algeriensis</name>
    <dbReference type="NCBI Taxonomy" id="1768010"/>
    <lineage>
        <taxon>Bacteria</taxon>
        <taxon>Bacillati</taxon>
        <taxon>Actinomycetota</taxon>
        <taxon>Actinomycetes</taxon>
        <taxon>Pseudonocardiales</taxon>
        <taxon>Pseudonocardiaceae</taxon>
    </lineage>
</organism>
<dbReference type="InterPro" id="IPR043519">
    <property type="entry name" value="NT_sf"/>
</dbReference>
<dbReference type="InterPro" id="IPR007344">
    <property type="entry name" value="GrpB/CoaE"/>
</dbReference>
<name>A0A7W7Q8W5_9PSEU</name>
<keyword evidence="2" id="KW-1185">Reference proteome</keyword>
<proteinExistence type="predicted"/>
<sequence>MDEEQLRAITIGELTPHATKIVIEDYDPAWPDWFEWDRVRIADALGPVALSIEHAGSTSVPGLPAKPVIDILLQVADTTAEDTYVPHLEAAGYALRVREPEWLEHRLLRRRGEPHDVNLHVFSPRYAAAEITRMLTFRDWLRTHEADRNLYAATKRELATRDWRYVQDYADAKSDVVKQILARAGA</sequence>
<evidence type="ECO:0000313" key="2">
    <source>
        <dbReference type="Proteomes" id="UP000520767"/>
    </source>
</evidence>
<accession>A0A7W7Q8W5</accession>
<dbReference type="RefSeq" id="WP_311771275.1">
    <property type="nucleotide sequence ID" value="NZ_JACHJQ010000005.1"/>
</dbReference>
<protein>
    <submittedName>
        <fullName evidence="1">GrpB-like predicted nucleotidyltransferase (UPF0157 family)</fullName>
    </submittedName>
</protein>
<dbReference type="PANTHER" id="PTHR34822">
    <property type="entry name" value="GRPB DOMAIN PROTEIN (AFU_ORTHOLOGUE AFUA_1G01530)"/>
    <property type="match status" value="1"/>
</dbReference>
<dbReference type="Gene3D" id="3.30.460.10">
    <property type="entry name" value="Beta Polymerase, domain 2"/>
    <property type="match status" value="1"/>
</dbReference>